<proteinExistence type="predicted"/>
<dbReference type="AlphaFoldDB" id="A0A1A6XZA3"/>
<sequence>MQQDHPDSFIGINWGSSNLRAYLIGAHGELLDSHEAPSGVATLDRAAMATAADTLRARWPHARRAYAAGMIGSNVGWIDAGYVECPAGVEAVAQRLVPTRIGELAVSIVPGMACVRPMDGMPDVLRGEETELLGLLDRSDVGPDSVVALPGTHTKWIQLANARVESFMTSLSGELFDRLASGGLLASVLEGPGEPGAAFAEGVRTAAEGRLGLGALLFGVRARLIRGALPRTATSSYLRGLLAGAEIADALVLFPGLRHMSVPLVGSGPVTRLYRAAMAELGINAHPVSSADAAVRGFRALHAMASAER</sequence>
<name>A0A1A6XZA3_STEMA</name>
<dbReference type="Gene3D" id="3.30.420.300">
    <property type="entry name" value="2-keto-3-deoxy-galactonokinase, substrate binding domain"/>
    <property type="match status" value="1"/>
</dbReference>
<dbReference type="EMBL" id="LYVJ01000005">
    <property type="protein sequence ID" value="OBU67924.1"/>
    <property type="molecule type" value="Genomic_DNA"/>
</dbReference>
<dbReference type="InterPro" id="IPR042257">
    <property type="entry name" value="DGOK_C"/>
</dbReference>
<protein>
    <recommendedName>
        <fullName evidence="3">2-dehydro-3-deoxygalactonokinase</fullName>
    </recommendedName>
</protein>
<gene>
    <name evidence="1" type="ORF">A9K58_08120</name>
</gene>
<dbReference type="OrthoDB" id="256574at2"/>
<dbReference type="GO" id="GO:0008671">
    <property type="term" value="F:2-dehydro-3-deoxygalactonokinase activity"/>
    <property type="evidence" value="ECO:0007669"/>
    <property type="project" value="InterPro"/>
</dbReference>
<organism evidence="1 2">
    <name type="scientific">Stenotrophomonas maltophilia</name>
    <name type="common">Pseudomonas maltophilia</name>
    <name type="synonym">Xanthomonas maltophilia</name>
    <dbReference type="NCBI Taxonomy" id="40324"/>
    <lineage>
        <taxon>Bacteria</taxon>
        <taxon>Pseudomonadati</taxon>
        <taxon>Pseudomonadota</taxon>
        <taxon>Gammaproteobacteria</taxon>
        <taxon>Lysobacterales</taxon>
        <taxon>Lysobacteraceae</taxon>
        <taxon>Stenotrophomonas</taxon>
        <taxon>Stenotrophomonas maltophilia group</taxon>
    </lineage>
</organism>
<dbReference type="InterPro" id="IPR042258">
    <property type="entry name" value="DGOK_N"/>
</dbReference>
<dbReference type="RefSeq" id="WP_065198887.1">
    <property type="nucleotide sequence ID" value="NZ_LYVJ01000005.1"/>
</dbReference>
<dbReference type="Gene3D" id="3.30.420.310">
    <property type="entry name" value="2-keto-3-deoxy-galactonokinase, C-terminal domain"/>
    <property type="match status" value="1"/>
</dbReference>
<comment type="caution">
    <text evidence="1">The sequence shown here is derived from an EMBL/GenBank/DDBJ whole genome shotgun (WGS) entry which is preliminary data.</text>
</comment>
<evidence type="ECO:0000313" key="1">
    <source>
        <dbReference type="EMBL" id="OBU67924.1"/>
    </source>
</evidence>
<reference evidence="1 2" key="1">
    <citation type="submission" date="2016-05" db="EMBL/GenBank/DDBJ databases">
        <title>Draft Genome Sequences of Stenotrophomonas maltophilia Strains Sm32COP, Sm41DVV, Sm46PAILV, SmF3, SmF22, SmSOFb1 and SmCVFa1, Isolated from Different Manures, in France.</title>
        <authorList>
            <person name="Nazaret S."/>
            <person name="Bodilis J."/>
        </authorList>
    </citation>
    <scope>NUCLEOTIDE SEQUENCE [LARGE SCALE GENOMIC DNA]</scope>
    <source>
        <strain evidence="1 2">Sm46PAILV</strain>
    </source>
</reference>
<dbReference type="GO" id="GO:0034194">
    <property type="term" value="P:D-galactonate catabolic process"/>
    <property type="evidence" value="ECO:0007669"/>
    <property type="project" value="InterPro"/>
</dbReference>
<evidence type="ECO:0008006" key="3">
    <source>
        <dbReference type="Google" id="ProtNLM"/>
    </source>
</evidence>
<evidence type="ECO:0000313" key="2">
    <source>
        <dbReference type="Proteomes" id="UP000092256"/>
    </source>
</evidence>
<dbReference type="Pfam" id="PF05035">
    <property type="entry name" value="DGOK"/>
    <property type="match status" value="1"/>
</dbReference>
<dbReference type="Proteomes" id="UP000092256">
    <property type="component" value="Unassembled WGS sequence"/>
</dbReference>
<dbReference type="InterPro" id="IPR007729">
    <property type="entry name" value="DGOK"/>
</dbReference>
<accession>A0A1A6XZA3</accession>